<dbReference type="Pfam" id="PF00583">
    <property type="entry name" value="Acetyltransf_1"/>
    <property type="match status" value="1"/>
</dbReference>
<dbReference type="EMBL" id="CP042912">
    <property type="protein sequence ID" value="QEG22658.1"/>
    <property type="molecule type" value="Genomic_DNA"/>
</dbReference>
<dbReference type="AlphaFoldDB" id="A0A5B9P8N8"/>
<dbReference type="KEGG" id="mff:MFFC18_25410"/>
<dbReference type="PANTHER" id="PTHR43138:SF1">
    <property type="entry name" value="N-ACETYLTRANSFERASE ACA1"/>
    <property type="match status" value="1"/>
</dbReference>
<keyword evidence="3" id="KW-1185">Reference proteome</keyword>
<dbReference type="Proteomes" id="UP000322214">
    <property type="component" value="Chromosome"/>
</dbReference>
<accession>A0A5B9P8N8</accession>
<evidence type="ECO:0000259" key="1">
    <source>
        <dbReference type="PROSITE" id="PS51186"/>
    </source>
</evidence>
<dbReference type="GO" id="GO:0016747">
    <property type="term" value="F:acyltransferase activity, transferring groups other than amino-acyl groups"/>
    <property type="evidence" value="ECO:0007669"/>
    <property type="project" value="InterPro"/>
</dbReference>
<reference evidence="2 3" key="1">
    <citation type="submission" date="2019-08" db="EMBL/GenBank/DDBJ databases">
        <title>Deep-cultivation of Planctomycetes and their phenomic and genomic characterization uncovers novel biology.</title>
        <authorList>
            <person name="Wiegand S."/>
            <person name="Jogler M."/>
            <person name="Boedeker C."/>
            <person name="Pinto D."/>
            <person name="Vollmers J."/>
            <person name="Rivas-Marin E."/>
            <person name="Kohn T."/>
            <person name="Peeters S.H."/>
            <person name="Heuer A."/>
            <person name="Rast P."/>
            <person name="Oberbeckmann S."/>
            <person name="Bunk B."/>
            <person name="Jeske O."/>
            <person name="Meyerdierks A."/>
            <person name="Storesund J.E."/>
            <person name="Kallscheuer N."/>
            <person name="Luecker S."/>
            <person name="Lage O.M."/>
            <person name="Pohl T."/>
            <person name="Merkel B.J."/>
            <person name="Hornburger P."/>
            <person name="Mueller R.-W."/>
            <person name="Bruemmer F."/>
            <person name="Labrenz M."/>
            <person name="Spormann A.M."/>
            <person name="Op den Camp H."/>
            <person name="Overmann J."/>
            <person name="Amann R."/>
            <person name="Jetten M.S.M."/>
            <person name="Mascher T."/>
            <person name="Medema M.H."/>
            <person name="Devos D.P."/>
            <person name="Kaster A.-K."/>
            <person name="Ovreas L."/>
            <person name="Rohde M."/>
            <person name="Galperin M.Y."/>
            <person name="Jogler C."/>
        </authorList>
    </citation>
    <scope>NUCLEOTIDE SEQUENCE [LARGE SCALE GENOMIC DNA]</scope>
    <source>
        <strain evidence="2 3">FC18</strain>
    </source>
</reference>
<evidence type="ECO:0000313" key="2">
    <source>
        <dbReference type="EMBL" id="QEG22658.1"/>
    </source>
</evidence>
<dbReference type="InterPro" id="IPR000182">
    <property type="entry name" value="GNAT_dom"/>
</dbReference>
<dbReference type="InterPro" id="IPR052742">
    <property type="entry name" value="Mito_N-acetyltransferase"/>
</dbReference>
<name>A0A5B9P8N8_9BACT</name>
<protein>
    <submittedName>
        <fullName evidence="2">Putative acetyltransferase YhhY</fullName>
    </submittedName>
</protein>
<evidence type="ECO:0000313" key="3">
    <source>
        <dbReference type="Proteomes" id="UP000322214"/>
    </source>
</evidence>
<dbReference type="InterPro" id="IPR016181">
    <property type="entry name" value="Acyl_CoA_acyltransferase"/>
</dbReference>
<organism evidence="2 3">
    <name type="scientific">Mariniblastus fucicola</name>
    <dbReference type="NCBI Taxonomy" id="980251"/>
    <lineage>
        <taxon>Bacteria</taxon>
        <taxon>Pseudomonadati</taxon>
        <taxon>Planctomycetota</taxon>
        <taxon>Planctomycetia</taxon>
        <taxon>Pirellulales</taxon>
        <taxon>Pirellulaceae</taxon>
        <taxon>Mariniblastus</taxon>
    </lineage>
</organism>
<proteinExistence type="predicted"/>
<dbReference type="PROSITE" id="PS51186">
    <property type="entry name" value="GNAT"/>
    <property type="match status" value="1"/>
</dbReference>
<dbReference type="PANTHER" id="PTHR43138">
    <property type="entry name" value="ACETYLTRANSFERASE, GNAT FAMILY"/>
    <property type="match status" value="1"/>
</dbReference>
<dbReference type="Gene3D" id="3.40.630.30">
    <property type="match status" value="1"/>
</dbReference>
<dbReference type="CDD" id="cd04301">
    <property type="entry name" value="NAT_SF"/>
    <property type="match status" value="1"/>
</dbReference>
<dbReference type="RefSeq" id="WP_244949110.1">
    <property type="nucleotide sequence ID" value="NZ_CP042912.1"/>
</dbReference>
<dbReference type="SUPFAM" id="SSF55729">
    <property type="entry name" value="Acyl-CoA N-acyltransferases (Nat)"/>
    <property type="match status" value="1"/>
</dbReference>
<keyword evidence="2" id="KW-0808">Transferase</keyword>
<sequence>MLISQTAIPEPDAKSLAMIRPFEDSDWPATWQILEPVLRAGETYPFPTDITEEMARHFWVESPLATFVALNEDREVIGTYYIKANHAGPGNHVSNCGYVVSDKARGKGVASAMCEHSQQKAIIRGFQAMQYNLVVATNEAAIRLWKKHGFAIVGTLPDAFYHPRFNYVDAHIMYKKLKLQP</sequence>
<gene>
    <name evidence="2" type="ORF">MFFC18_25410</name>
</gene>
<dbReference type="STRING" id="980251.GCA_001642875_02170"/>
<feature type="domain" description="N-acetyltransferase" evidence="1">
    <location>
        <begin position="17"/>
        <end position="178"/>
    </location>
</feature>